<dbReference type="OrthoDB" id="420884at2759"/>
<evidence type="ECO:0000256" key="1">
    <source>
        <dbReference type="ARBA" id="ARBA00004567"/>
    </source>
</evidence>
<evidence type="ECO:0000256" key="7">
    <source>
        <dbReference type="ARBA" id="ARBA00023132"/>
    </source>
</evidence>
<dbReference type="HOGENOM" id="CLU_358389_0_0_1"/>
<evidence type="ECO:0000256" key="8">
    <source>
        <dbReference type="ARBA" id="ARBA00023242"/>
    </source>
</evidence>
<name>M1V7E2_CYAM1</name>
<sequence length="782" mass="84188">MVVRSRTEQLRRMAAAQWEASWGAAASLQDHRTEGLVEYLESTRNAGTGKTPPRSGASAAPDAPQFASNEKRAPQQEPLRPLNEALVRLTPTTDFFENVQSTGVVSVSTALESGGDRWTTGQRLAPKTFASGSAPGSADQAAKPEIVLIQAQQKSLTPSISKRTRENGSGRSRVHAKPVPESSFGDVEARTCAFIEQWLWVALTANKTSIGTSQSQVDGLIMDGWWRWNTPSNACPWTKECVSLARVLEKLECERLAASEQALDRLQQRLCEVRAVSTTAGAAAAAATLGSAGHVTKSPSGVRGASVPGETFPSLDAIHSPCGDPQAPAITKTTTATTMKLTGSASAHSGATESASSRYAQGAKLPSSLPVSGSVSSPDASALTLEREPHTNAHTRAYSKPETKPIQTSRAGVTSKDASPSPSPSPRPHTSLLTPTPASTLAPDTRRDASVDASTRATSAIDGTAASDAPTTQVSRASPETALPADVQQVLDHYTQICNLADKFQQDPASQSLRFQLRKRINLAVNQIGLSLPSVLHKSSVLAALLHESLTTETAVESSESVSLLDAWLQLQVVRRIVREGAEQVVVSLPSSFALGAVLVLLTQQHPRLKPVVLGTFYQLCPYTIPHWYRRRPGESLEAYLVRLGYSKPNESFESYYERMGGYLSLFAAMLQTALPNMHPNPYGTGMLWTWSARVVNAKPRRMTCLLLGNVFEVAGYALSQQYGNQFRKLLRLVEAEVLPRLPKDAPPGPTARLKHWIEEALRSGPQPCPGHILPMRDSQNT</sequence>
<dbReference type="GO" id="GO:0005737">
    <property type="term" value="C:cytoplasm"/>
    <property type="evidence" value="ECO:0007669"/>
    <property type="project" value="TreeGrafter"/>
</dbReference>
<evidence type="ECO:0000313" key="12">
    <source>
        <dbReference type="EMBL" id="BAM83010.1"/>
    </source>
</evidence>
<evidence type="ECO:0000256" key="6">
    <source>
        <dbReference type="ARBA" id="ARBA00023010"/>
    </source>
</evidence>
<dbReference type="AlphaFoldDB" id="M1V7E2"/>
<dbReference type="KEGG" id="cme:CYME_CMS459C"/>
<keyword evidence="8" id="KW-0539">Nucleus</keyword>
<keyword evidence="7" id="KW-0906">Nuclear pore complex</keyword>
<dbReference type="PANTHER" id="PTHR12960:SF0">
    <property type="entry name" value="MRNA EXPORT FACTOR GLE1"/>
    <property type="match status" value="1"/>
</dbReference>
<dbReference type="Gene3D" id="1.25.40.510">
    <property type="entry name" value="GLE1-like"/>
    <property type="match status" value="1"/>
</dbReference>
<dbReference type="GO" id="GO:0000822">
    <property type="term" value="F:inositol hexakisphosphate binding"/>
    <property type="evidence" value="ECO:0007669"/>
    <property type="project" value="TreeGrafter"/>
</dbReference>
<feature type="compositionally biased region" description="Polar residues" evidence="11">
    <location>
        <begin position="469"/>
        <end position="478"/>
    </location>
</feature>
<organism evidence="12 13">
    <name type="scientific">Cyanidioschyzon merolae (strain NIES-3377 / 10D)</name>
    <name type="common">Unicellular red alga</name>
    <dbReference type="NCBI Taxonomy" id="280699"/>
    <lineage>
        <taxon>Eukaryota</taxon>
        <taxon>Rhodophyta</taxon>
        <taxon>Bangiophyceae</taxon>
        <taxon>Cyanidiales</taxon>
        <taxon>Cyanidiaceae</taxon>
        <taxon>Cyanidioschyzon</taxon>
    </lineage>
</organism>
<dbReference type="EMBL" id="AP006501">
    <property type="protein sequence ID" value="BAM83010.1"/>
    <property type="molecule type" value="Genomic_DNA"/>
</dbReference>
<dbReference type="PANTHER" id="PTHR12960">
    <property type="entry name" value="GLE-1-RELATED"/>
    <property type="match status" value="1"/>
</dbReference>
<dbReference type="GO" id="GO:0016973">
    <property type="term" value="P:poly(A)+ mRNA export from nucleus"/>
    <property type="evidence" value="ECO:0007669"/>
    <property type="project" value="InterPro"/>
</dbReference>
<feature type="compositionally biased region" description="Low complexity" evidence="11">
    <location>
        <begin position="428"/>
        <end position="443"/>
    </location>
</feature>
<dbReference type="Pfam" id="PF07817">
    <property type="entry name" value="GLE1"/>
    <property type="match status" value="1"/>
</dbReference>
<dbReference type="GO" id="GO:0044614">
    <property type="term" value="C:nuclear pore cytoplasmic filaments"/>
    <property type="evidence" value="ECO:0007669"/>
    <property type="project" value="TreeGrafter"/>
</dbReference>
<evidence type="ECO:0000256" key="3">
    <source>
        <dbReference type="ARBA" id="ARBA00022448"/>
    </source>
</evidence>
<evidence type="ECO:0000256" key="5">
    <source>
        <dbReference type="ARBA" id="ARBA00022927"/>
    </source>
</evidence>
<keyword evidence="5" id="KW-0653">Protein transport</keyword>
<evidence type="ECO:0000256" key="4">
    <source>
        <dbReference type="ARBA" id="ARBA00022816"/>
    </source>
</evidence>
<comment type="subcellular location">
    <subcellularLocation>
        <location evidence="1">Nucleus</location>
        <location evidence="1">Nuclear pore complex</location>
    </subcellularLocation>
</comment>
<evidence type="ECO:0000256" key="10">
    <source>
        <dbReference type="ARBA" id="ARBA00029983"/>
    </source>
</evidence>
<dbReference type="GO" id="GO:0015031">
    <property type="term" value="P:protein transport"/>
    <property type="evidence" value="ECO:0007669"/>
    <property type="project" value="UniProtKB-KW"/>
</dbReference>
<keyword evidence="13" id="KW-1185">Reference proteome</keyword>
<evidence type="ECO:0000313" key="13">
    <source>
        <dbReference type="Proteomes" id="UP000007014"/>
    </source>
</evidence>
<keyword evidence="3" id="KW-0813">Transport</keyword>
<feature type="compositionally biased region" description="Polar residues" evidence="11">
    <location>
        <begin position="343"/>
        <end position="359"/>
    </location>
</feature>
<feature type="region of interest" description="Disordered" evidence="11">
    <location>
        <begin position="292"/>
        <end position="329"/>
    </location>
</feature>
<gene>
    <name evidence="12" type="ORF">CYME_CMS459C</name>
</gene>
<dbReference type="eggNOG" id="KOG2412">
    <property type="taxonomic scope" value="Eukaryota"/>
</dbReference>
<dbReference type="Gramene" id="CMS459CT">
    <property type="protein sequence ID" value="CMS459CT"/>
    <property type="gene ID" value="CMS459C"/>
</dbReference>
<feature type="region of interest" description="Disordered" evidence="11">
    <location>
        <begin position="154"/>
        <end position="179"/>
    </location>
</feature>
<dbReference type="GeneID" id="16997529"/>
<dbReference type="Proteomes" id="UP000007014">
    <property type="component" value="Chromosome 19"/>
</dbReference>
<comment type="similarity">
    <text evidence="2">Belongs to the GLE1 family.</text>
</comment>
<reference evidence="12 13" key="2">
    <citation type="journal article" date="2007" name="BMC Biol.">
        <title>A 100%-complete sequence reveals unusually simple genomic features in the hot-spring red alga Cyanidioschyzon merolae.</title>
        <authorList>
            <person name="Nozaki H."/>
            <person name="Takano H."/>
            <person name="Misumi O."/>
            <person name="Terasawa K."/>
            <person name="Matsuzaki M."/>
            <person name="Maruyama S."/>
            <person name="Nishida K."/>
            <person name="Yagisawa F."/>
            <person name="Yoshida Y."/>
            <person name="Fujiwara T."/>
            <person name="Takio S."/>
            <person name="Tamura K."/>
            <person name="Chung S.J."/>
            <person name="Nakamura S."/>
            <person name="Kuroiwa H."/>
            <person name="Tanaka K."/>
            <person name="Sato N."/>
            <person name="Kuroiwa T."/>
        </authorList>
    </citation>
    <scope>NUCLEOTIDE SEQUENCE [LARGE SCALE GENOMIC DNA]</scope>
    <source>
        <strain evidence="12 13">10D</strain>
    </source>
</reference>
<feature type="region of interest" description="Disordered" evidence="11">
    <location>
        <begin position="343"/>
        <end position="480"/>
    </location>
</feature>
<dbReference type="InterPro" id="IPR038506">
    <property type="entry name" value="GLE1-like_sf"/>
</dbReference>
<keyword evidence="6" id="KW-0811">Translocation</keyword>
<proteinExistence type="inferred from homology"/>
<dbReference type="OMA" id="PHETCAN"/>
<dbReference type="RefSeq" id="XP_005539046.1">
    <property type="nucleotide sequence ID" value="XM_005538989.1"/>
</dbReference>
<dbReference type="GO" id="GO:0005543">
    <property type="term" value="F:phospholipid binding"/>
    <property type="evidence" value="ECO:0007669"/>
    <property type="project" value="TreeGrafter"/>
</dbReference>
<feature type="region of interest" description="Disordered" evidence="11">
    <location>
        <begin position="44"/>
        <end position="80"/>
    </location>
</feature>
<dbReference type="STRING" id="280699.M1V7E2"/>
<evidence type="ECO:0000256" key="11">
    <source>
        <dbReference type="SAM" id="MobiDB-lite"/>
    </source>
</evidence>
<protein>
    <recommendedName>
        <fullName evidence="9">mRNA export factor GLE1</fullName>
    </recommendedName>
    <alternativeName>
        <fullName evidence="10">Nucleoporin GLE1</fullName>
    </alternativeName>
</protein>
<evidence type="ECO:0000256" key="2">
    <source>
        <dbReference type="ARBA" id="ARBA00011056"/>
    </source>
</evidence>
<dbReference type="GO" id="GO:0031369">
    <property type="term" value="F:translation initiation factor binding"/>
    <property type="evidence" value="ECO:0007669"/>
    <property type="project" value="TreeGrafter"/>
</dbReference>
<evidence type="ECO:0000256" key="9">
    <source>
        <dbReference type="ARBA" id="ARBA00026227"/>
    </source>
</evidence>
<dbReference type="InterPro" id="IPR012476">
    <property type="entry name" value="GLE1"/>
</dbReference>
<feature type="compositionally biased region" description="Polar residues" evidence="11">
    <location>
        <begin position="405"/>
        <end position="418"/>
    </location>
</feature>
<keyword evidence="4" id="KW-0509">mRNA transport</keyword>
<feature type="compositionally biased region" description="Low complexity" evidence="11">
    <location>
        <begin position="365"/>
        <end position="378"/>
    </location>
</feature>
<accession>M1V7E2</accession>
<reference evidence="12 13" key="1">
    <citation type="journal article" date="2004" name="Nature">
        <title>Genome sequence of the ultrasmall unicellular red alga Cyanidioschyzon merolae 10D.</title>
        <authorList>
            <person name="Matsuzaki M."/>
            <person name="Misumi O."/>
            <person name="Shin-i T."/>
            <person name="Maruyama S."/>
            <person name="Takahara M."/>
            <person name="Miyagishima S."/>
            <person name="Mori T."/>
            <person name="Nishida K."/>
            <person name="Yagisawa F."/>
            <person name="Nishida K."/>
            <person name="Yoshida Y."/>
            <person name="Nishimura Y."/>
            <person name="Nakao S."/>
            <person name="Kobayashi T."/>
            <person name="Momoyama Y."/>
            <person name="Higashiyama T."/>
            <person name="Minoda A."/>
            <person name="Sano M."/>
            <person name="Nomoto H."/>
            <person name="Oishi K."/>
            <person name="Hayashi H."/>
            <person name="Ohta F."/>
            <person name="Nishizaka S."/>
            <person name="Haga S."/>
            <person name="Miura S."/>
            <person name="Morishita T."/>
            <person name="Kabeya Y."/>
            <person name="Terasawa K."/>
            <person name="Suzuki Y."/>
            <person name="Ishii Y."/>
            <person name="Asakawa S."/>
            <person name="Takano H."/>
            <person name="Ohta N."/>
            <person name="Kuroiwa H."/>
            <person name="Tanaka K."/>
            <person name="Shimizu N."/>
            <person name="Sugano S."/>
            <person name="Sato N."/>
            <person name="Nozaki H."/>
            <person name="Ogasawara N."/>
            <person name="Kohara Y."/>
            <person name="Kuroiwa T."/>
        </authorList>
    </citation>
    <scope>NUCLEOTIDE SEQUENCE [LARGE SCALE GENOMIC DNA]</scope>
    <source>
        <strain evidence="12 13">10D</strain>
    </source>
</reference>